<dbReference type="InterPro" id="IPR014942">
    <property type="entry name" value="AbiEii"/>
</dbReference>
<name>A0A0F9ZUJ9_9BACT</name>
<reference evidence="1 2" key="1">
    <citation type="journal article" date="2015" name="Nature">
        <title>rRNA introns, odd ribosomes, and small enigmatic genomes across a large radiation of phyla.</title>
        <authorList>
            <person name="Brown C.T."/>
            <person name="Hug L.A."/>
            <person name="Thomas B.C."/>
            <person name="Sharon I."/>
            <person name="Castelle C.J."/>
            <person name="Singh A."/>
            <person name="Wilkins M.J."/>
            <person name="Williams K.H."/>
            <person name="Banfield J.F."/>
        </authorList>
    </citation>
    <scope>NUCLEOTIDE SEQUENCE [LARGE SCALE GENOMIC DNA]</scope>
</reference>
<dbReference type="AlphaFoldDB" id="A0A0F9ZUJ9"/>
<dbReference type="EMBL" id="LBOZ01000002">
    <property type="protein sequence ID" value="KKP47929.1"/>
    <property type="molecule type" value="Genomic_DNA"/>
</dbReference>
<dbReference type="Gene3D" id="3.10.450.620">
    <property type="entry name" value="JHP933, nucleotidyltransferase-like core domain"/>
    <property type="match status" value="1"/>
</dbReference>
<evidence type="ECO:0000313" key="1">
    <source>
        <dbReference type="EMBL" id="KKP47929.1"/>
    </source>
</evidence>
<comment type="caution">
    <text evidence="1">The sequence shown here is derived from an EMBL/GenBank/DDBJ whole genome shotgun (WGS) entry which is preliminary data.</text>
</comment>
<sequence>MISNNILQELSEGKGIDKYSILREIIQIQFLNELYKNKDSKHLFFKGGTALKIIFGSNRYSEDLDFTTNLTLKKLNILIDKAIVELKKEYPDVYLKDLDTIQGISKKIILPVDISSQPLTIKLDFSKRENVLDPKLGTIFTNLPITTTSIINHLSLEEILAEKYRAIINRQKGRDLYDFLFILKKNVKFNIKLINNKLKFYNEKYNPEEFIEKVKKWNNKDLDNDIRKFLPLKDRSIIPEIKNLILAKFDEVK</sequence>
<proteinExistence type="predicted"/>
<organism evidence="1 2">
    <name type="scientific">Candidatus Woesebacteria bacterium GW2011_GWA2_33_28</name>
    <dbReference type="NCBI Taxonomy" id="1618561"/>
    <lineage>
        <taxon>Bacteria</taxon>
        <taxon>Candidatus Woeseibacteriota</taxon>
    </lineage>
</organism>
<dbReference type="Proteomes" id="UP000033995">
    <property type="component" value="Unassembled WGS sequence"/>
</dbReference>
<protein>
    <recommendedName>
        <fullName evidence="3">Abortive infection protein AbiGII</fullName>
    </recommendedName>
</protein>
<gene>
    <name evidence="1" type="ORF">UR38_C0002G0032</name>
</gene>
<evidence type="ECO:0008006" key="3">
    <source>
        <dbReference type="Google" id="ProtNLM"/>
    </source>
</evidence>
<evidence type="ECO:0000313" key="2">
    <source>
        <dbReference type="Proteomes" id="UP000033995"/>
    </source>
</evidence>
<dbReference type="Pfam" id="PF08843">
    <property type="entry name" value="AbiEii"/>
    <property type="match status" value="1"/>
</dbReference>
<accession>A0A0F9ZUJ9</accession>